<name>A0ABM0K830_APLCA</name>
<dbReference type="Pfam" id="PF01359">
    <property type="entry name" value="Transposase_1"/>
    <property type="match status" value="1"/>
</dbReference>
<sequence>MREAEGGRSDMKDEVHTGRHPVVTCGDSVERTKAVVEEDTRRTCKETSEIVSMSSATVHRKLTNDLGKEKVFAKWVAHLLTSEQKQARVQAARHFLIRVGQEGLEFLSNIVTGDETWVYSYSFDPRSKRQSAQWLDSDESKPRKARRKHGERKMMHIFFDMSGIILSWLVPPVVTANGDYYRFVLKDRLRPAIGKKTRFA</sequence>
<keyword evidence="3" id="KW-1185">Reference proteome</keyword>
<keyword evidence="2" id="KW-0812">Transmembrane</keyword>
<accession>A0ABM0K830</accession>
<feature type="transmembrane region" description="Helical" evidence="2">
    <location>
        <begin position="154"/>
        <end position="174"/>
    </location>
</feature>
<dbReference type="RefSeq" id="XP_005111023.1">
    <property type="nucleotide sequence ID" value="XM_005110966.1"/>
</dbReference>
<dbReference type="PANTHER" id="PTHR46060:SF1">
    <property type="entry name" value="MARINER MOS1 TRANSPOSASE-LIKE PROTEIN"/>
    <property type="match status" value="1"/>
</dbReference>
<organism evidence="3 4">
    <name type="scientific">Aplysia californica</name>
    <name type="common">California sea hare</name>
    <dbReference type="NCBI Taxonomy" id="6500"/>
    <lineage>
        <taxon>Eukaryota</taxon>
        <taxon>Metazoa</taxon>
        <taxon>Spiralia</taxon>
        <taxon>Lophotrochozoa</taxon>
        <taxon>Mollusca</taxon>
        <taxon>Gastropoda</taxon>
        <taxon>Heterobranchia</taxon>
        <taxon>Euthyneura</taxon>
        <taxon>Tectipleura</taxon>
        <taxon>Aplysiida</taxon>
        <taxon>Aplysioidea</taxon>
        <taxon>Aplysiidae</taxon>
        <taxon>Aplysia</taxon>
    </lineage>
</organism>
<dbReference type="Gene3D" id="3.30.420.10">
    <property type="entry name" value="Ribonuclease H-like superfamily/Ribonuclease H"/>
    <property type="match status" value="1"/>
</dbReference>
<dbReference type="Proteomes" id="UP000694888">
    <property type="component" value="Unplaced"/>
</dbReference>
<dbReference type="InterPro" id="IPR036397">
    <property type="entry name" value="RNaseH_sf"/>
</dbReference>
<feature type="region of interest" description="Disordered" evidence="1">
    <location>
        <begin position="1"/>
        <end position="21"/>
    </location>
</feature>
<evidence type="ECO:0000256" key="2">
    <source>
        <dbReference type="SAM" id="Phobius"/>
    </source>
</evidence>
<gene>
    <name evidence="4" type="primary">LOC101861167</name>
</gene>
<dbReference type="InterPro" id="IPR001888">
    <property type="entry name" value="Transposase_1"/>
</dbReference>
<dbReference type="GeneID" id="101861167"/>
<protein>
    <submittedName>
        <fullName evidence="4">Histone-lysine N-methyltransferase SETMAR-like</fullName>
    </submittedName>
</protein>
<keyword evidence="2" id="KW-0472">Membrane</keyword>
<evidence type="ECO:0000313" key="4">
    <source>
        <dbReference type="RefSeq" id="XP_005111023.1"/>
    </source>
</evidence>
<evidence type="ECO:0000256" key="1">
    <source>
        <dbReference type="SAM" id="MobiDB-lite"/>
    </source>
</evidence>
<keyword evidence="2" id="KW-1133">Transmembrane helix</keyword>
<evidence type="ECO:0000313" key="3">
    <source>
        <dbReference type="Proteomes" id="UP000694888"/>
    </source>
</evidence>
<dbReference type="PANTHER" id="PTHR46060">
    <property type="entry name" value="MARINER MOS1 TRANSPOSASE-LIKE PROTEIN"/>
    <property type="match status" value="1"/>
</dbReference>
<feature type="compositionally biased region" description="Basic and acidic residues" evidence="1">
    <location>
        <begin position="1"/>
        <end position="17"/>
    </location>
</feature>
<dbReference type="InterPro" id="IPR052709">
    <property type="entry name" value="Transposase-MT_Hybrid"/>
</dbReference>
<reference evidence="4" key="1">
    <citation type="submission" date="2025-08" db="UniProtKB">
        <authorList>
            <consortium name="RefSeq"/>
        </authorList>
    </citation>
    <scope>IDENTIFICATION</scope>
</reference>
<proteinExistence type="predicted"/>